<keyword evidence="2" id="KW-0732">Signal</keyword>
<feature type="domain" description="VWFD" evidence="7">
    <location>
        <begin position="559"/>
        <end position="644"/>
    </location>
</feature>
<dbReference type="PROSITE" id="PS51233">
    <property type="entry name" value="VWFD"/>
    <property type="match status" value="2"/>
</dbReference>
<dbReference type="EMBL" id="JAINUF010000006">
    <property type="protein sequence ID" value="KAJ8357485.1"/>
    <property type="molecule type" value="Genomic_DNA"/>
</dbReference>
<feature type="domain" description="MAM" evidence="6">
    <location>
        <begin position="1"/>
        <end position="123"/>
    </location>
</feature>
<evidence type="ECO:0000256" key="2">
    <source>
        <dbReference type="ARBA" id="ARBA00022729"/>
    </source>
</evidence>
<dbReference type="Gene3D" id="2.10.25.10">
    <property type="entry name" value="Laminin"/>
    <property type="match status" value="1"/>
</dbReference>
<evidence type="ECO:0000313" key="9">
    <source>
        <dbReference type="Proteomes" id="UP001152622"/>
    </source>
</evidence>
<protein>
    <recommendedName>
        <fullName evidence="10">IgGFc-binding protein-like</fullName>
    </recommendedName>
</protein>
<dbReference type="OrthoDB" id="5945029at2759"/>
<evidence type="ECO:0000259" key="6">
    <source>
        <dbReference type="PROSITE" id="PS50060"/>
    </source>
</evidence>
<keyword evidence="9" id="KW-1185">Reference proteome</keyword>
<dbReference type="PANTHER" id="PTHR46160">
    <property type="entry name" value="ALPHA-TECTORIN-RELATED"/>
    <property type="match status" value="1"/>
</dbReference>
<reference evidence="8" key="1">
    <citation type="journal article" date="2023" name="Science">
        <title>Genome structures resolve the early diversification of teleost fishes.</title>
        <authorList>
            <person name="Parey E."/>
            <person name="Louis A."/>
            <person name="Montfort J."/>
            <person name="Bouchez O."/>
            <person name="Roques C."/>
            <person name="Iampietro C."/>
            <person name="Lluch J."/>
            <person name="Castinel A."/>
            <person name="Donnadieu C."/>
            <person name="Desvignes T."/>
            <person name="Floi Bucao C."/>
            <person name="Jouanno E."/>
            <person name="Wen M."/>
            <person name="Mejri S."/>
            <person name="Dirks R."/>
            <person name="Jansen H."/>
            <person name="Henkel C."/>
            <person name="Chen W.J."/>
            <person name="Zahm M."/>
            <person name="Cabau C."/>
            <person name="Klopp C."/>
            <person name="Thompson A.W."/>
            <person name="Robinson-Rechavi M."/>
            <person name="Braasch I."/>
            <person name="Lecointre G."/>
            <person name="Bobe J."/>
            <person name="Postlethwait J.H."/>
            <person name="Berthelot C."/>
            <person name="Roest Crollius H."/>
            <person name="Guiguen Y."/>
        </authorList>
    </citation>
    <scope>NUCLEOTIDE SEQUENCE</scope>
    <source>
        <strain evidence="8">WJC10195</strain>
    </source>
</reference>
<dbReference type="Pfam" id="PF00629">
    <property type="entry name" value="MAM"/>
    <property type="match status" value="1"/>
</dbReference>
<feature type="domain" description="VWFD" evidence="7">
    <location>
        <begin position="177"/>
        <end position="354"/>
    </location>
</feature>
<dbReference type="Proteomes" id="UP001152622">
    <property type="component" value="Chromosome 6"/>
</dbReference>
<dbReference type="InterPro" id="IPR002919">
    <property type="entry name" value="TIL_dom"/>
</dbReference>
<dbReference type="Pfam" id="PF01826">
    <property type="entry name" value="TIL"/>
    <property type="match status" value="1"/>
</dbReference>
<proteinExistence type="predicted"/>
<keyword evidence="5" id="KW-0325">Glycoprotein</keyword>
<evidence type="ECO:0000259" key="7">
    <source>
        <dbReference type="PROSITE" id="PS51233"/>
    </source>
</evidence>
<dbReference type="SUPFAM" id="SSF49899">
    <property type="entry name" value="Concanavalin A-like lectins/glucanases"/>
    <property type="match status" value="1"/>
</dbReference>
<comment type="subcellular location">
    <subcellularLocation>
        <location evidence="1">Membrane</location>
    </subcellularLocation>
</comment>
<dbReference type="CDD" id="cd06263">
    <property type="entry name" value="MAM"/>
    <property type="match status" value="1"/>
</dbReference>
<organism evidence="8 9">
    <name type="scientific">Synaphobranchus kaupii</name>
    <name type="common">Kaup's arrowtooth eel</name>
    <dbReference type="NCBI Taxonomy" id="118154"/>
    <lineage>
        <taxon>Eukaryota</taxon>
        <taxon>Metazoa</taxon>
        <taxon>Chordata</taxon>
        <taxon>Craniata</taxon>
        <taxon>Vertebrata</taxon>
        <taxon>Euteleostomi</taxon>
        <taxon>Actinopterygii</taxon>
        <taxon>Neopterygii</taxon>
        <taxon>Teleostei</taxon>
        <taxon>Anguilliformes</taxon>
        <taxon>Synaphobranchidae</taxon>
        <taxon>Synaphobranchus</taxon>
    </lineage>
</organism>
<evidence type="ECO:0000313" key="8">
    <source>
        <dbReference type="EMBL" id="KAJ8357485.1"/>
    </source>
</evidence>
<gene>
    <name evidence="8" type="ORF">SKAU_G00202790</name>
</gene>
<keyword evidence="4" id="KW-1015">Disulfide bond</keyword>
<dbReference type="InterPro" id="IPR001846">
    <property type="entry name" value="VWF_type-D"/>
</dbReference>
<dbReference type="InterPro" id="IPR025615">
    <property type="entry name" value="TILa_dom"/>
</dbReference>
<dbReference type="SMART" id="SM00216">
    <property type="entry name" value="VWD"/>
    <property type="match status" value="1"/>
</dbReference>
<name>A0A9Q1FG63_SYNKA</name>
<dbReference type="AlphaFoldDB" id="A0A9Q1FG63"/>
<dbReference type="Pfam" id="PF00094">
    <property type="entry name" value="VWD"/>
    <property type="match status" value="2"/>
</dbReference>
<accession>A0A9Q1FG63</accession>
<dbReference type="SMART" id="SM00137">
    <property type="entry name" value="MAM"/>
    <property type="match status" value="1"/>
</dbReference>
<dbReference type="SUPFAM" id="SSF57567">
    <property type="entry name" value="Serine protease inhibitors"/>
    <property type="match status" value="1"/>
</dbReference>
<dbReference type="Pfam" id="PF08742">
    <property type="entry name" value="C8"/>
    <property type="match status" value="1"/>
</dbReference>
<comment type="caution">
    <text evidence="8">The sequence shown here is derived from an EMBL/GenBank/DDBJ whole genome shotgun (WGS) entry which is preliminary data.</text>
</comment>
<dbReference type="GO" id="GO:0016020">
    <property type="term" value="C:membrane"/>
    <property type="evidence" value="ECO:0007669"/>
    <property type="project" value="UniProtKB-SubCell"/>
</dbReference>
<dbReference type="PROSITE" id="PS50060">
    <property type="entry name" value="MAM_2"/>
    <property type="match status" value="1"/>
</dbReference>
<sequence>MLPMYTIIEGSYLLRENSLLNPFGLSRLESEPLDLPDVGCLEFWYRAPGSNGTDLRVLIKDDEAETEIWTSQATADRSWQQVVIPLSNAKNGIQVVFEADLGLPEDGDVTIDNVAVHKGPCGEQCAQGEFWADDACTTQCACSAPGGQLTCSPASCSEDHTCMSSGGAPVCLPNTSGTCSFDSEPHVRTFDGASYSFAEPCNYVLAQVCTDPAPVPFFRVEAQNEQRGDSASYIQQVSVDLQGLTVSLLKREAHKVMVNGIWRSLPLSLNNGAVKISSAGVTVILETDFELMVSYDATSGVQVKVPALYADQVCGLCGNFNRLSEDDYAKPDGSRATDTAELGQSWQGAGDTCAAPGQTHRCPLAEEAKYESESNCGVILSKESPFAGCSSAIAAEAFFRSCVFDMCAAGGDPQALCEALQTFATACQSAGITLPPWRNSTVCPLVCQANSHYNDCASGCPTTCSDQDTPMSCGVCEERCDCDPGFLLSGGKCVPAEDCGCWINGQHVERGATVMEGDCETQCQCMGQGTVECSPVSCGQGEVCGVKDGAVGCLASSVATCHVFGDPHYLTYNGKLYNFQGACNYTLAKTCGNGTVQFTVTGRNENRGNPAWSALNSVALEVQGLHLALRKNKEVYVSADLLLV</sequence>
<dbReference type="CDD" id="cd19941">
    <property type="entry name" value="TIL"/>
    <property type="match status" value="1"/>
</dbReference>
<evidence type="ECO:0000256" key="1">
    <source>
        <dbReference type="ARBA" id="ARBA00004370"/>
    </source>
</evidence>
<dbReference type="InterPro" id="IPR014853">
    <property type="entry name" value="VWF/SSPO/ZAN-like_Cys-rich_dom"/>
</dbReference>
<evidence type="ECO:0000256" key="4">
    <source>
        <dbReference type="ARBA" id="ARBA00023157"/>
    </source>
</evidence>
<dbReference type="SMART" id="SM00832">
    <property type="entry name" value="C8"/>
    <property type="match status" value="1"/>
</dbReference>
<dbReference type="Gene3D" id="2.60.120.200">
    <property type="match status" value="1"/>
</dbReference>
<dbReference type="InterPro" id="IPR052749">
    <property type="entry name" value="Alpha-tectorin"/>
</dbReference>
<dbReference type="InterPro" id="IPR036084">
    <property type="entry name" value="Ser_inhib-like_sf"/>
</dbReference>
<dbReference type="InterPro" id="IPR000998">
    <property type="entry name" value="MAM_dom"/>
</dbReference>
<keyword evidence="3" id="KW-0472">Membrane</keyword>
<evidence type="ECO:0008006" key="10">
    <source>
        <dbReference type="Google" id="ProtNLM"/>
    </source>
</evidence>
<dbReference type="InterPro" id="IPR013320">
    <property type="entry name" value="ConA-like_dom_sf"/>
</dbReference>
<evidence type="ECO:0000256" key="5">
    <source>
        <dbReference type="ARBA" id="ARBA00023180"/>
    </source>
</evidence>
<dbReference type="PANTHER" id="PTHR46160:SF9">
    <property type="entry name" value="PROTEIN PRY2-RELATED"/>
    <property type="match status" value="1"/>
</dbReference>
<dbReference type="Pfam" id="PF12714">
    <property type="entry name" value="TILa"/>
    <property type="match status" value="1"/>
</dbReference>
<evidence type="ECO:0000256" key="3">
    <source>
        <dbReference type="ARBA" id="ARBA00023136"/>
    </source>
</evidence>